<dbReference type="EMBL" id="FOSF01000078">
    <property type="protein sequence ID" value="SFK44968.1"/>
    <property type="molecule type" value="Genomic_DNA"/>
</dbReference>
<sequence length="560" mass="67173">MLNIGKKIIKQIDHKLFHDTIKRKWTNYKSSHGERVYDFLSIFHRRFVNGKPLRILAKRNLSVRDLILAQYYHNNFSNYMQYDIALRVLALEEYFGNAQNGFNLYQKMQSGSGFNWKSRYKNLIQSYSSNGFNKANPIEVDHDFNIMDGAHRLALAYYHKQEFIDVNIYNGDRKRVFDMDFFWSNGFTPDECNLVKNKTQQILKTSLYPFVGVIWPSAYDIRNEILADLIHYDATNIKIDNIRDINLNGVDEFSHLIKALYFTDILDEKGCEKKIKLIKNSMNSEQYNVCIFDLHVNYPQMSVNQKNFQSQSNLVKKLKSTFRKRFENKVKNYNYDVILHVTDNYLQSLFCTELYKINQDLNKFFERIKYIPYYVIRAKASRQHPDFPNKFYFKSNSDIVTISEKYLNEIYNIALNFSYEHFCSLPYKTEQNSVNKKSNDSFELIKIKSVSEKDYKKVQIFLMDFMIFQFEILLHINGIKDTFRNECIEHRIFDKYYYLPDDDEIIIRLVEYYNNPHKSWYKNYLLSHLAELNKERLFLNLNDKTLSKNKLERFIKKLKE</sequence>
<keyword evidence="2" id="KW-1185">Reference proteome</keyword>
<accession>A0A662ZCH8</accession>
<protein>
    <submittedName>
        <fullName evidence="1">Uncharacterized protein</fullName>
    </submittedName>
</protein>
<dbReference type="Proteomes" id="UP000243374">
    <property type="component" value="Unassembled WGS sequence"/>
</dbReference>
<dbReference type="AlphaFoldDB" id="A0A662ZCH8"/>
<dbReference type="SUPFAM" id="SSF110849">
    <property type="entry name" value="ParB/Sulfiredoxin"/>
    <property type="match status" value="1"/>
</dbReference>
<proteinExistence type="predicted"/>
<reference evidence="1 2" key="1">
    <citation type="submission" date="2016-10" db="EMBL/GenBank/DDBJ databases">
        <authorList>
            <person name="Varghese N."/>
            <person name="Submissions S."/>
        </authorList>
    </citation>
    <scope>NUCLEOTIDE SEQUENCE [LARGE SCALE GENOMIC DNA]</scope>
    <source>
        <strain evidence="1 2">22B</strain>
    </source>
</reference>
<evidence type="ECO:0000313" key="2">
    <source>
        <dbReference type="Proteomes" id="UP000243374"/>
    </source>
</evidence>
<dbReference type="RefSeq" id="WP_074841707.1">
    <property type="nucleotide sequence ID" value="NZ_CP047056.1"/>
</dbReference>
<dbReference type="OrthoDB" id="2034348at2"/>
<gene>
    <name evidence="1" type="ORF">SAMN04487865_10785</name>
</gene>
<name>A0A662ZCH8_9GAMM</name>
<dbReference type="InterPro" id="IPR036086">
    <property type="entry name" value="ParB/Sulfiredoxin_sf"/>
</dbReference>
<evidence type="ECO:0000313" key="1">
    <source>
        <dbReference type="EMBL" id="SFK44968.1"/>
    </source>
</evidence>
<organism evidence="1 2">
    <name type="scientific">Succinivibrio dextrinosolvens</name>
    <dbReference type="NCBI Taxonomy" id="83771"/>
    <lineage>
        <taxon>Bacteria</taxon>
        <taxon>Pseudomonadati</taxon>
        <taxon>Pseudomonadota</taxon>
        <taxon>Gammaproteobacteria</taxon>
        <taxon>Aeromonadales</taxon>
        <taxon>Succinivibrionaceae</taxon>
        <taxon>Succinivibrio</taxon>
    </lineage>
</organism>